<sequence>MVTAAEAVGAASPANVDAQEAPAMAHNDVPGTREILSLAEIVGPTCVSIYVPTEYGIANDSEINHTAFGTHVKAALEQITDDTERELFAEQFDALLEDEEFWRYQSRTLAVFATAERLRVFRLPNRLPEHTFVGDRYYIKPVLRAITFPQSAYVLALAEGSVRVVEVSADSPAETIHVPGMPKDVDSYVAVDSPNDRSPRRRLQGEEGRKVRIRQFARAVDRSLRSVLGYRGTPLILAATEPTAGIYRSVTGYEGLLSEGIDGSPEGLSDEDLAARSRTILDGHYRTLVAEYAELFDTRTSQGRTQVEMSDLGRSATWGQIDTLFVDIDSVVAGTVDDEDGTVTLSDENDPVAYGVVDEIARRTLLSSGRVVALRQPEIPGGGPASAILRYAPWPTDRDPGSGPRSLPDSGDERGLTGVLEIVAHDTHESHPERDRRIPRGVDDAIEIVPAQRPQVRDGARMHRVVIAQQQIRRDVHLPHVVRRVPESDVGQRERQRESIGPAVRDPDLVVARGVGDVIVLHAGEMPGQPRDRVRVRIDVIRQGVAGQPVEGRVHRLRDAVESIFQQLELIHSRPPFVGAVPLTVPRRAPPACSFR</sequence>
<accession>R7WQC0</accession>
<reference evidence="2 3" key="1">
    <citation type="journal article" date="2013" name="Genome Announc.">
        <title>Draft Genome Sequence of Rhodococcus rhodnii Strain LMG5362, a Symbiont of Rhodnius prolixus (Hemiptera, Reduviidae, Triatominae), the Principle Vector of Trypanosoma cruzi.</title>
        <authorList>
            <person name="Pachebat J.A."/>
            <person name="van Keulen G."/>
            <person name="Whitten M.M."/>
            <person name="Girdwood S."/>
            <person name="Del Sol R."/>
            <person name="Dyson P.J."/>
            <person name="Facey P.D."/>
        </authorList>
    </citation>
    <scope>NUCLEOTIDE SEQUENCE [LARGE SCALE GENOMIC DNA]</scope>
    <source>
        <strain evidence="2 3">LMG 5362</strain>
    </source>
</reference>
<dbReference type="PATRIC" id="fig|1273125.3.peg.1103"/>
<evidence type="ECO:0000313" key="2">
    <source>
        <dbReference type="EMBL" id="EOM77465.1"/>
    </source>
</evidence>
<evidence type="ECO:0000313" key="3">
    <source>
        <dbReference type="Proteomes" id="UP000013525"/>
    </source>
</evidence>
<comment type="caution">
    <text evidence="2">The sequence shown here is derived from an EMBL/GenBank/DDBJ whole genome shotgun (WGS) entry which is preliminary data.</text>
</comment>
<dbReference type="InterPro" id="IPR041638">
    <property type="entry name" value="BaeRF_family11"/>
</dbReference>
<dbReference type="AlphaFoldDB" id="R7WQC0"/>
<evidence type="ECO:0000256" key="1">
    <source>
        <dbReference type="SAM" id="MobiDB-lite"/>
    </source>
</evidence>
<dbReference type="EMBL" id="APMY01000039">
    <property type="protein sequence ID" value="EOM77465.1"/>
    <property type="molecule type" value="Genomic_DNA"/>
</dbReference>
<organism evidence="2 3">
    <name type="scientific">Rhodococcus rhodnii LMG 5362</name>
    <dbReference type="NCBI Taxonomy" id="1273125"/>
    <lineage>
        <taxon>Bacteria</taxon>
        <taxon>Bacillati</taxon>
        <taxon>Actinomycetota</taxon>
        <taxon>Actinomycetes</taxon>
        <taxon>Mycobacteriales</taxon>
        <taxon>Nocardiaceae</taxon>
        <taxon>Rhodococcus</taxon>
    </lineage>
</organism>
<dbReference type="Pfam" id="PF18855">
    <property type="entry name" value="baeRF_family11"/>
    <property type="match status" value="1"/>
</dbReference>
<feature type="region of interest" description="Disordered" evidence="1">
    <location>
        <begin position="382"/>
        <end position="414"/>
    </location>
</feature>
<dbReference type="eggNOG" id="COG1503">
    <property type="taxonomic scope" value="Bacteria"/>
</dbReference>
<protein>
    <submittedName>
        <fullName evidence="2">Uncharacterized protein</fullName>
    </submittedName>
</protein>
<dbReference type="Proteomes" id="UP000013525">
    <property type="component" value="Unassembled WGS sequence"/>
</dbReference>
<keyword evidence="3" id="KW-1185">Reference proteome</keyword>
<name>R7WQC0_9NOCA</name>
<proteinExistence type="predicted"/>
<gene>
    <name evidence="2" type="ORF">Rrhod_1142</name>
</gene>